<reference evidence="2 3" key="1">
    <citation type="submission" date="2021-05" db="EMBL/GenBank/DDBJ databases">
        <title>A Polyphasic approach of four new species of the genus Ohtaekwangia: Ohtaekwangia histidinii sp. nov., Ohtaekwangia cretensis sp. nov., Ohtaekwangia indiensis sp. nov., Ohtaekwangia reichenbachii sp. nov. from diverse environment.</title>
        <authorList>
            <person name="Octaviana S."/>
        </authorList>
    </citation>
    <scope>NUCLEOTIDE SEQUENCE [LARGE SCALE GENOMIC DNA]</scope>
    <source>
        <strain evidence="2 3">PWU5</strain>
    </source>
</reference>
<sequence length="257" mass="29055">MKNRFTCYMLLATTAIASVRCSQDDDQGQQTVSCLPTTLPGYTSTLTISYNADKKISTVNYTEDDTPGYQSSYLYANGNITRINTMQGGATKAYETFTSGSGTITESHFAKVSNQFKEDSRITYYLNGTRITAWADHNPYNGLARRDSVVFTYTGENITRKDSYGSSENIENYFLYTYDDKTNPFKLAGLNDEDDEYFKPINISKNNVTRMEFHFGEHTDHDNFTYTYDSDGLPITRAITWGGILEDPTQTISYTCD</sequence>
<keyword evidence="1" id="KW-0732">Signal</keyword>
<keyword evidence="3" id="KW-1185">Reference proteome</keyword>
<dbReference type="RefSeq" id="WP_254085920.1">
    <property type="nucleotide sequence ID" value="NZ_JAHESE010000021.1"/>
</dbReference>
<protein>
    <recommendedName>
        <fullName evidence="4">DUF4595 domain-containing protein</fullName>
    </recommendedName>
</protein>
<dbReference type="Proteomes" id="UP001319080">
    <property type="component" value="Unassembled WGS sequence"/>
</dbReference>
<dbReference type="EMBL" id="JAHESE010000021">
    <property type="protein sequence ID" value="MBT1710344.1"/>
    <property type="molecule type" value="Genomic_DNA"/>
</dbReference>
<evidence type="ECO:0008006" key="4">
    <source>
        <dbReference type="Google" id="ProtNLM"/>
    </source>
</evidence>
<comment type="caution">
    <text evidence="2">The sequence shown here is derived from an EMBL/GenBank/DDBJ whole genome shotgun (WGS) entry which is preliminary data.</text>
</comment>
<proteinExistence type="predicted"/>
<evidence type="ECO:0000313" key="3">
    <source>
        <dbReference type="Proteomes" id="UP001319080"/>
    </source>
</evidence>
<organism evidence="2 3">
    <name type="scientific">Dawidia cretensis</name>
    <dbReference type="NCBI Taxonomy" id="2782350"/>
    <lineage>
        <taxon>Bacteria</taxon>
        <taxon>Pseudomonadati</taxon>
        <taxon>Bacteroidota</taxon>
        <taxon>Cytophagia</taxon>
        <taxon>Cytophagales</taxon>
        <taxon>Chryseotaleaceae</taxon>
        <taxon>Dawidia</taxon>
    </lineage>
</organism>
<feature type="signal peptide" evidence="1">
    <location>
        <begin position="1"/>
        <end position="17"/>
    </location>
</feature>
<evidence type="ECO:0000313" key="2">
    <source>
        <dbReference type="EMBL" id="MBT1710344.1"/>
    </source>
</evidence>
<evidence type="ECO:0000256" key="1">
    <source>
        <dbReference type="SAM" id="SignalP"/>
    </source>
</evidence>
<name>A0AAP2E2H7_9BACT</name>
<dbReference type="AlphaFoldDB" id="A0AAP2E2H7"/>
<gene>
    <name evidence="2" type="ORF">KK062_19005</name>
</gene>
<feature type="chain" id="PRO_5042894467" description="DUF4595 domain-containing protein" evidence="1">
    <location>
        <begin position="18"/>
        <end position="257"/>
    </location>
</feature>
<accession>A0AAP2E2H7</accession>